<evidence type="ECO:0000313" key="1">
    <source>
        <dbReference type="EMBL" id="AMY25515.1"/>
    </source>
</evidence>
<gene>
    <name evidence="1" type="ORF">A3Q41_04239</name>
</gene>
<organism evidence="1 2">
    <name type="scientific">Rhodococcoides fascians</name>
    <name type="common">Rhodococcus fascians</name>
    <dbReference type="NCBI Taxonomy" id="1828"/>
    <lineage>
        <taxon>Bacteria</taxon>
        <taxon>Bacillati</taxon>
        <taxon>Actinomycetota</taxon>
        <taxon>Actinomycetes</taxon>
        <taxon>Mycobacteriales</taxon>
        <taxon>Nocardiaceae</taxon>
        <taxon>Rhodococcoides</taxon>
    </lineage>
</organism>
<evidence type="ECO:0000313" key="2">
    <source>
        <dbReference type="Proteomes" id="UP000076038"/>
    </source>
</evidence>
<keyword evidence="2" id="KW-1185">Reference proteome</keyword>
<dbReference type="InterPro" id="IPR019587">
    <property type="entry name" value="Polyketide_cyclase/dehydratase"/>
</dbReference>
<dbReference type="EMBL" id="CP015220">
    <property type="protein sequence ID" value="AMY25515.1"/>
    <property type="molecule type" value="Genomic_DNA"/>
</dbReference>
<dbReference type="Gene3D" id="3.30.530.20">
    <property type="match status" value="1"/>
</dbReference>
<dbReference type="InterPro" id="IPR023393">
    <property type="entry name" value="START-like_dom_sf"/>
</dbReference>
<reference evidence="1 2" key="1">
    <citation type="journal article" date="2016" name="Genome Announc.">
        <title>Complete Genome and Plasmid Sequences for Rhodococcus fascians D188 and Draft Sequences for Rhodococcus Isolates PBTS 1 and PBTS 2.</title>
        <authorList>
            <person name="Stamler R.A."/>
            <person name="Vereecke D."/>
            <person name="Zhang Y."/>
            <person name="Schilkey F."/>
            <person name="Devitt N."/>
            <person name="Randall J.J."/>
        </authorList>
    </citation>
    <scope>NUCLEOTIDE SEQUENCE [LARGE SCALE GENOMIC DNA]</scope>
    <source>
        <strain evidence="1 2">PBTS2</strain>
    </source>
</reference>
<dbReference type="Proteomes" id="UP000076038">
    <property type="component" value="Chromosome"/>
</dbReference>
<reference evidence="2" key="2">
    <citation type="submission" date="2016-04" db="EMBL/GenBank/DDBJ databases">
        <title>Complete Genome and Plasmid Sequences for Rhodococcus fascians D188 and Draft Sequences for Rhodococcus spp. Isolates PBTS 1 and PBTS 2.</title>
        <authorList>
            <person name="Stamer R."/>
            <person name="Vereecke D."/>
            <person name="Zhang Y."/>
            <person name="Schilkey F."/>
            <person name="Devitt N."/>
            <person name="Randall J."/>
        </authorList>
    </citation>
    <scope>NUCLEOTIDE SEQUENCE [LARGE SCALE GENOMIC DNA]</scope>
    <source>
        <strain evidence="2">PBTS2</strain>
    </source>
</reference>
<proteinExistence type="predicted"/>
<sequence length="155" mass="17377">MADIRTIDTGPQQVTRQTEVRAPAAELFDIVADPTRHGELDGSGTVKDTVRGPERLSSGAKFSVGMKQYGVPYKITSTVTEFVDADRHKIIEWQHPMGHSWRWEFEEKQPGLTTVTESFVYGTAKIPKMLELFKMPQKNAQGITTTLHNLAARYA</sequence>
<dbReference type="RefSeq" id="WP_048318696.1">
    <property type="nucleotide sequence ID" value="NZ_CP015220.1"/>
</dbReference>
<accession>A0A143QQV1</accession>
<name>A0A143QQV1_RHOFA</name>
<dbReference type="AlphaFoldDB" id="A0A143QQV1"/>
<dbReference type="PATRIC" id="fig|1653479.3.peg.4294"/>
<evidence type="ECO:0008006" key="3">
    <source>
        <dbReference type="Google" id="ProtNLM"/>
    </source>
</evidence>
<dbReference type="Pfam" id="PF10604">
    <property type="entry name" value="Polyketide_cyc2"/>
    <property type="match status" value="1"/>
</dbReference>
<dbReference type="SUPFAM" id="SSF55961">
    <property type="entry name" value="Bet v1-like"/>
    <property type="match status" value="1"/>
</dbReference>
<dbReference type="KEGG" id="rhs:A3Q41_04239"/>
<dbReference type="OrthoDB" id="6624781at2"/>
<protein>
    <recommendedName>
        <fullName evidence="3">Dimethyladenosine transferase</fullName>
    </recommendedName>
</protein>